<evidence type="ECO:0000256" key="2">
    <source>
        <dbReference type="ARBA" id="ARBA00022617"/>
    </source>
</evidence>
<dbReference type="InterPro" id="IPR002401">
    <property type="entry name" value="Cyt_P450_E_grp-I"/>
</dbReference>
<dbReference type="InterPro" id="IPR001128">
    <property type="entry name" value="Cyt_P450"/>
</dbReference>
<dbReference type="SUPFAM" id="SSF48264">
    <property type="entry name" value="Cytochrome P450"/>
    <property type="match status" value="1"/>
</dbReference>
<dbReference type="InterPro" id="IPR036396">
    <property type="entry name" value="Cyt_P450_sf"/>
</dbReference>
<dbReference type="PANTHER" id="PTHR24291:SF50">
    <property type="entry name" value="BIFUNCTIONAL ALBAFLAVENONE MONOOXYGENASE_TERPENE SYNTHASE"/>
    <property type="match status" value="1"/>
</dbReference>
<keyword evidence="5 7" id="KW-0408">Iron</keyword>
<evidence type="ECO:0000313" key="9">
    <source>
        <dbReference type="EMBL" id="SPQ95704.1"/>
    </source>
</evidence>
<evidence type="ECO:0000256" key="7">
    <source>
        <dbReference type="PIRSR" id="PIRSR602401-1"/>
    </source>
</evidence>
<proteinExistence type="inferred from homology"/>
<keyword evidence="4" id="KW-0560">Oxidoreductase</keyword>
<dbReference type="Gene3D" id="1.10.630.10">
    <property type="entry name" value="Cytochrome P450"/>
    <property type="match status" value="1"/>
</dbReference>
<dbReference type="PRINTS" id="PR00385">
    <property type="entry name" value="P450"/>
</dbReference>
<dbReference type="OMA" id="KPWQSRR"/>
<organism evidence="8 10">
    <name type="scientific">Plasmodiophora brassicae</name>
    <name type="common">Clubroot disease agent</name>
    <dbReference type="NCBI Taxonomy" id="37360"/>
    <lineage>
        <taxon>Eukaryota</taxon>
        <taxon>Sar</taxon>
        <taxon>Rhizaria</taxon>
        <taxon>Endomyxa</taxon>
        <taxon>Phytomyxea</taxon>
        <taxon>Plasmodiophorida</taxon>
        <taxon>Plasmodiophoridae</taxon>
        <taxon>Plasmodiophora</taxon>
    </lineage>
</organism>
<dbReference type="STRING" id="37360.A0A0G4J7H0"/>
<protein>
    <recommendedName>
        <fullName evidence="12">Cytochrome P450</fullName>
    </recommendedName>
</protein>
<evidence type="ECO:0000256" key="5">
    <source>
        <dbReference type="ARBA" id="ARBA00023004"/>
    </source>
</evidence>
<dbReference type="GO" id="GO:0004497">
    <property type="term" value="F:monooxygenase activity"/>
    <property type="evidence" value="ECO:0007669"/>
    <property type="project" value="UniProtKB-KW"/>
</dbReference>
<dbReference type="GO" id="GO:0005506">
    <property type="term" value="F:iron ion binding"/>
    <property type="evidence" value="ECO:0007669"/>
    <property type="project" value="InterPro"/>
</dbReference>
<dbReference type="CDD" id="cd00302">
    <property type="entry name" value="cytochrome_P450"/>
    <property type="match status" value="1"/>
</dbReference>
<dbReference type="GO" id="GO:0020037">
    <property type="term" value="F:heme binding"/>
    <property type="evidence" value="ECO:0007669"/>
    <property type="project" value="InterPro"/>
</dbReference>
<evidence type="ECO:0000256" key="6">
    <source>
        <dbReference type="ARBA" id="ARBA00023033"/>
    </source>
</evidence>
<evidence type="ECO:0000256" key="1">
    <source>
        <dbReference type="ARBA" id="ARBA00010617"/>
    </source>
</evidence>
<evidence type="ECO:0000313" key="11">
    <source>
        <dbReference type="Proteomes" id="UP000290189"/>
    </source>
</evidence>
<keyword evidence="10" id="KW-1185">Reference proteome</keyword>
<dbReference type="OrthoDB" id="2789670at2759"/>
<dbReference type="AlphaFoldDB" id="A0A0G4J7H0"/>
<dbReference type="Proteomes" id="UP000290189">
    <property type="component" value="Unassembled WGS sequence"/>
</dbReference>
<keyword evidence="3 7" id="KW-0479">Metal-binding</keyword>
<reference evidence="9 11" key="2">
    <citation type="submission" date="2018-03" db="EMBL/GenBank/DDBJ databases">
        <authorList>
            <person name="Fogelqvist J."/>
        </authorList>
    </citation>
    <scope>NUCLEOTIDE SEQUENCE [LARGE SCALE GENOMIC DNA]</scope>
</reference>
<sequence length="494" mass="56583">MAFVLMAALAVIGVAVYKAYEFLTWCRKIDAALTSVPAVGKPHWLWGNILQIRREGGLQQVRTNTFNALGVDNIKAYLGPMPVLITRDPEMFKYVHANQTGSATPFVRIKTPLLNKVAGDNTVLTLDGAPWAVQRKNLQQLFRHQNLTDIYGNIVEHADRLAKQWSEACMKNPVTQTAEVLVDDDMKELSIGIIANLNFSVDVGALTGMRPFPMADRFQDIADCLERLMLLPPFMQTIPFLPARTRLDRCMKEADAEMLRAIESRRKKDTQSGKHEDLLDLLLNPNLNPPYANAAIRDNTFSLYWAGQETTAMFLTWACYFLAHYPDIQKRVYADLQQLPDRFSSEDLNRCKYLANFLNEVLRLRAISPTTVKSSSTDACRFNELQMPKGMWIIFSIYDMHRHPKHWTDPLTFNPDRWESLSPNYDAYAPFTKGEKMCLGMRLAQLEGKAIIANVVRNFELDLCPGHDYAEKKFYILRVQNGMKLRVRRREDPR</sequence>
<keyword evidence="9" id="KW-0496">Mitochondrion</keyword>
<dbReference type="EMBL" id="CDSF01000144">
    <property type="protein sequence ID" value="CEP03472.1"/>
    <property type="molecule type" value="Genomic_DNA"/>
</dbReference>
<dbReference type="Pfam" id="PF00067">
    <property type="entry name" value="p450"/>
    <property type="match status" value="1"/>
</dbReference>
<dbReference type="Proteomes" id="UP000039324">
    <property type="component" value="Unassembled WGS sequence"/>
</dbReference>
<dbReference type="PANTHER" id="PTHR24291">
    <property type="entry name" value="CYTOCHROME P450 FAMILY 4"/>
    <property type="match status" value="1"/>
</dbReference>
<evidence type="ECO:0000313" key="10">
    <source>
        <dbReference type="Proteomes" id="UP000039324"/>
    </source>
</evidence>
<name>A0A0G4J7H0_PLABS</name>
<reference evidence="8 10" key="1">
    <citation type="submission" date="2015-02" db="EMBL/GenBank/DDBJ databases">
        <authorList>
            <person name="Chooi Y.-H."/>
        </authorList>
    </citation>
    <scope>NUCLEOTIDE SEQUENCE [LARGE SCALE GENOMIC DNA]</scope>
    <source>
        <strain evidence="8">E3</strain>
    </source>
</reference>
<dbReference type="EMBL" id="OVEO01000004">
    <property type="protein sequence ID" value="SPQ95704.1"/>
    <property type="molecule type" value="Genomic_DNA"/>
</dbReference>
<dbReference type="InterPro" id="IPR050196">
    <property type="entry name" value="Cytochrome_P450_Monoox"/>
</dbReference>
<evidence type="ECO:0008006" key="12">
    <source>
        <dbReference type="Google" id="ProtNLM"/>
    </source>
</evidence>
<accession>A0A0G4J7H0</accession>
<comment type="similarity">
    <text evidence="1">Belongs to the cytochrome P450 family.</text>
</comment>
<keyword evidence="6" id="KW-0503">Monooxygenase</keyword>
<gene>
    <name evidence="8" type="ORF">PBRA_003232</name>
    <name evidence="9" type="ORF">PLBR_LOCUS2919</name>
</gene>
<geneLocation type="mitochondrion" evidence="9"/>
<dbReference type="PRINTS" id="PR00463">
    <property type="entry name" value="EP450I"/>
</dbReference>
<evidence type="ECO:0000256" key="4">
    <source>
        <dbReference type="ARBA" id="ARBA00023002"/>
    </source>
</evidence>
<evidence type="ECO:0000256" key="3">
    <source>
        <dbReference type="ARBA" id="ARBA00022723"/>
    </source>
</evidence>
<comment type="cofactor">
    <cofactor evidence="7">
        <name>heme</name>
        <dbReference type="ChEBI" id="CHEBI:30413"/>
    </cofactor>
</comment>
<feature type="binding site" description="axial binding residue" evidence="7">
    <location>
        <position position="438"/>
    </location>
    <ligand>
        <name>heme</name>
        <dbReference type="ChEBI" id="CHEBI:30413"/>
    </ligand>
    <ligandPart>
        <name>Fe</name>
        <dbReference type="ChEBI" id="CHEBI:18248"/>
    </ligandPart>
</feature>
<dbReference type="GO" id="GO:0016705">
    <property type="term" value="F:oxidoreductase activity, acting on paired donors, with incorporation or reduction of molecular oxygen"/>
    <property type="evidence" value="ECO:0007669"/>
    <property type="project" value="InterPro"/>
</dbReference>
<evidence type="ECO:0000313" key="8">
    <source>
        <dbReference type="EMBL" id="CEP03472.1"/>
    </source>
</evidence>
<keyword evidence="2 7" id="KW-0349">Heme</keyword>